<sequence>MAYSKSYSVNSKVRLPQPHVEYGSSSTSGHSWTVWFLFSLLGAGAVTLILCINFLGGKKLLLNPVDPTAGLVPIVHQGELEVHPLFQGSNNGIESRFFSNLKSNNLTEIQNSLSHLFDSYPKEHGQTYTNCWLENPNSEKPCFFDSSWVTDLCTSEDSYGYGEHDGQFNPCFVMKLERTKDWVPRLNENREKYHDHGFTPIHCSLKVSKNSNASLGVFPSKGFSRLFFPVSRFNESTYLPPLVAVKVNGIGNGDTVRVQCYVVTPNAFILRNNGRVSITFSTG</sequence>
<evidence type="ECO:0000256" key="6">
    <source>
        <dbReference type="ARBA" id="ARBA00023136"/>
    </source>
</evidence>
<evidence type="ECO:0008006" key="10">
    <source>
        <dbReference type="Google" id="ProtNLM"/>
    </source>
</evidence>
<reference evidence="8 9" key="1">
    <citation type="journal article" date="2022" name="Nat. Ecol. Evol.">
        <title>A masculinizing supergene underlies an exaggerated male reproductive morph in a spider.</title>
        <authorList>
            <person name="Hendrickx F."/>
            <person name="De Corte Z."/>
            <person name="Sonet G."/>
            <person name="Van Belleghem S.M."/>
            <person name="Kostlbacher S."/>
            <person name="Vangestel C."/>
        </authorList>
    </citation>
    <scope>NUCLEOTIDE SEQUENCE [LARGE SCALE GENOMIC DNA]</scope>
    <source>
        <strain evidence="8">W744_W776</strain>
    </source>
</reference>
<dbReference type="Gene3D" id="2.60.40.1660">
    <property type="entry name" value="Na, k-atpase alpha subunit"/>
    <property type="match status" value="1"/>
</dbReference>
<feature type="transmembrane region" description="Helical" evidence="7">
    <location>
        <begin position="32"/>
        <end position="55"/>
    </location>
</feature>
<dbReference type="GO" id="GO:0036376">
    <property type="term" value="P:sodium ion export across plasma membrane"/>
    <property type="evidence" value="ECO:0007669"/>
    <property type="project" value="TreeGrafter"/>
</dbReference>
<evidence type="ECO:0000256" key="1">
    <source>
        <dbReference type="ARBA" id="ARBA00004606"/>
    </source>
</evidence>
<dbReference type="GO" id="GO:0005890">
    <property type="term" value="C:sodium:potassium-exchanging ATPase complex"/>
    <property type="evidence" value="ECO:0007669"/>
    <property type="project" value="InterPro"/>
</dbReference>
<keyword evidence="4" id="KW-0735">Signal-anchor</keyword>
<keyword evidence="3 7" id="KW-0812">Transmembrane</keyword>
<dbReference type="GO" id="GO:0006883">
    <property type="term" value="P:intracellular sodium ion homeostasis"/>
    <property type="evidence" value="ECO:0007669"/>
    <property type="project" value="TreeGrafter"/>
</dbReference>
<organism evidence="8 9">
    <name type="scientific">Oedothorax gibbosus</name>
    <dbReference type="NCBI Taxonomy" id="931172"/>
    <lineage>
        <taxon>Eukaryota</taxon>
        <taxon>Metazoa</taxon>
        <taxon>Ecdysozoa</taxon>
        <taxon>Arthropoda</taxon>
        <taxon>Chelicerata</taxon>
        <taxon>Arachnida</taxon>
        <taxon>Araneae</taxon>
        <taxon>Araneomorphae</taxon>
        <taxon>Entelegynae</taxon>
        <taxon>Araneoidea</taxon>
        <taxon>Linyphiidae</taxon>
        <taxon>Erigoninae</taxon>
        <taxon>Oedothorax</taxon>
    </lineage>
</organism>
<dbReference type="AlphaFoldDB" id="A0AAV6UBJ7"/>
<dbReference type="PANTHER" id="PTHR11523:SF28">
    <property type="entry name" value="NA_K-ATPASE BETA SUBUNIT ISOFORM 4-RELATED"/>
    <property type="match status" value="1"/>
</dbReference>
<name>A0AAV6UBJ7_9ARAC</name>
<evidence type="ECO:0000256" key="5">
    <source>
        <dbReference type="ARBA" id="ARBA00022989"/>
    </source>
</evidence>
<comment type="subcellular location">
    <subcellularLocation>
        <location evidence="1">Membrane</location>
        <topology evidence="1">Single-pass type II membrane protein</topology>
    </subcellularLocation>
</comment>
<keyword evidence="9" id="KW-1185">Reference proteome</keyword>
<evidence type="ECO:0000313" key="9">
    <source>
        <dbReference type="Proteomes" id="UP000827092"/>
    </source>
</evidence>
<dbReference type="InterPro" id="IPR038702">
    <property type="entry name" value="Na/K_ATPase_sub_beta_sf"/>
</dbReference>
<protein>
    <recommendedName>
        <fullName evidence="10">Sodium/potassium-transporting ATPase subunit beta</fullName>
    </recommendedName>
</protein>
<dbReference type="Pfam" id="PF00287">
    <property type="entry name" value="Na_K-ATPase"/>
    <property type="match status" value="1"/>
</dbReference>
<accession>A0AAV6UBJ7</accession>
<evidence type="ECO:0000256" key="3">
    <source>
        <dbReference type="ARBA" id="ARBA00022692"/>
    </source>
</evidence>
<evidence type="ECO:0000256" key="4">
    <source>
        <dbReference type="ARBA" id="ARBA00022968"/>
    </source>
</evidence>
<comment type="caution">
    <text evidence="8">The sequence shown here is derived from an EMBL/GenBank/DDBJ whole genome shotgun (WGS) entry which is preliminary data.</text>
</comment>
<dbReference type="EMBL" id="JAFNEN010000518">
    <property type="protein sequence ID" value="KAG8181390.1"/>
    <property type="molecule type" value="Genomic_DNA"/>
</dbReference>
<evidence type="ECO:0000313" key="8">
    <source>
        <dbReference type="EMBL" id="KAG8181390.1"/>
    </source>
</evidence>
<keyword evidence="5 7" id="KW-1133">Transmembrane helix</keyword>
<dbReference type="PANTHER" id="PTHR11523">
    <property type="entry name" value="SODIUM/POTASSIUM-DEPENDENT ATPASE BETA SUBUNIT"/>
    <property type="match status" value="1"/>
</dbReference>
<keyword evidence="6 7" id="KW-0472">Membrane</keyword>
<dbReference type="Proteomes" id="UP000827092">
    <property type="component" value="Unassembled WGS sequence"/>
</dbReference>
<dbReference type="GO" id="GO:1990573">
    <property type="term" value="P:potassium ion import across plasma membrane"/>
    <property type="evidence" value="ECO:0007669"/>
    <property type="project" value="TreeGrafter"/>
</dbReference>
<dbReference type="GO" id="GO:0001671">
    <property type="term" value="F:ATPase activator activity"/>
    <property type="evidence" value="ECO:0007669"/>
    <property type="project" value="TreeGrafter"/>
</dbReference>
<evidence type="ECO:0000256" key="2">
    <source>
        <dbReference type="ARBA" id="ARBA00005876"/>
    </source>
</evidence>
<evidence type="ECO:0000256" key="7">
    <source>
        <dbReference type="SAM" id="Phobius"/>
    </source>
</evidence>
<proteinExistence type="inferred from homology"/>
<dbReference type="GO" id="GO:0030007">
    <property type="term" value="P:intracellular potassium ion homeostasis"/>
    <property type="evidence" value="ECO:0007669"/>
    <property type="project" value="TreeGrafter"/>
</dbReference>
<gene>
    <name evidence="8" type="ORF">JTE90_025936</name>
</gene>
<comment type="similarity">
    <text evidence="2">Belongs to the X(+)/potassium ATPases subunit beta family.</text>
</comment>
<dbReference type="InterPro" id="IPR000402">
    <property type="entry name" value="Na/K_ATPase_sub_beta"/>
</dbReference>